<dbReference type="Proteomes" id="UP000305647">
    <property type="component" value="Unassembled WGS sequence"/>
</dbReference>
<dbReference type="PANTHER" id="PTHR21686">
    <property type="entry name" value="DEOXYNUCLEOTIDYLTRANSFERASE TERMINAL-INTERACTING PROTEIN 2"/>
    <property type="match status" value="1"/>
</dbReference>
<dbReference type="Proteomes" id="UP000305362">
    <property type="component" value="Unassembled WGS sequence"/>
</dbReference>
<evidence type="ECO:0000313" key="6">
    <source>
        <dbReference type="EMBL" id="TIC60832.1"/>
    </source>
</evidence>
<dbReference type="Proteomes" id="UP000310708">
    <property type="component" value="Unassembled WGS sequence"/>
</dbReference>
<evidence type="ECO:0000313" key="12">
    <source>
        <dbReference type="Proteomes" id="UP000310708"/>
    </source>
</evidence>
<dbReference type="EMBL" id="SPRV01000035">
    <property type="protein sequence ID" value="TIC60832.1"/>
    <property type="molecule type" value="Genomic_DNA"/>
</dbReference>
<evidence type="ECO:0000256" key="1">
    <source>
        <dbReference type="ARBA" id="ARBA00004604"/>
    </source>
</evidence>
<evidence type="ECO:0000259" key="4">
    <source>
        <dbReference type="Pfam" id="PF08698"/>
    </source>
</evidence>
<evidence type="ECO:0000313" key="10">
    <source>
        <dbReference type="Proteomes" id="UP000305647"/>
    </source>
</evidence>
<dbReference type="GO" id="GO:0005730">
    <property type="term" value="C:nucleolus"/>
    <property type="evidence" value="ECO:0007669"/>
    <property type="project" value="UniProtKB-SubCell"/>
</dbReference>
<comment type="caution">
    <text evidence="5">The sequence shown here is derived from an EMBL/GenBank/DDBJ whole genome shotgun (WGS) entry which is preliminary data.</text>
</comment>
<feature type="domain" description="Fcf2 pre-rRNA processing C-terminal" evidence="4">
    <location>
        <begin position="156"/>
        <end position="256"/>
    </location>
</feature>
<name>A0A4T0QUF4_9BASI</name>
<dbReference type="GO" id="GO:0006396">
    <property type="term" value="P:RNA processing"/>
    <property type="evidence" value="ECO:0007669"/>
    <property type="project" value="TreeGrafter"/>
</dbReference>
<dbReference type="Pfam" id="PF08698">
    <property type="entry name" value="Fcf2"/>
    <property type="match status" value="1"/>
</dbReference>
<dbReference type="EMBL" id="SPRW01000036">
    <property type="protein sequence ID" value="TIC63429.1"/>
    <property type="molecule type" value="Genomic_DNA"/>
</dbReference>
<dbReference type="EMBL" id="SPRO01000038">
    <property type="protein sequence ID" value="TIC28509.1"/>
    <property type="molecule type" value="Genomic_DNA"/>
</dbReference>
<evidence type="ECO:0000256" key="2">
    <source>
        <dbReference type="ARBA" id="ARBA00023242"/>
    </source>
</evidence>
<feature type="region of interest" description="Disordered" evidence="3">
    <location>
        <begin position="69"/>
        <end position="168"/>
    </location>
</feature>
<evidence type="ECO:0000313" key="5">
    <source>
        <dbReference type="EMBL" id="TIC28509.1"/>
    </source>
</evidence>
<evidence type="ECO:0000313" key="7">
    <source>
        <dbReference type="EMBL" id="TIC63429.1"/>
    </source>
</evidence>
<feature type="region of interest" description="Disordered" evidence="3">
    <location>
        <begin position="214"/>
        <end position="286"/>
    </location>
</feature>
<dbReference type="OrthoDB" id="427886at2759"/>
<dbReference type="InterPro" id="IPR014810">
    <property type="entry name" value="Fcf2_C"/>
</dbReference>
<accession>A0A4T0QUF4</accession>
<evidence type="ECO:0000256" key="3">
    <source>
        <dbReference type="SAM" id="MobiDB-lite"/>
    </source>
</evidence>
<protein>
    <submittedName>
        <fullName evidence="5">Fcf2-domain-containing protein</fullName>
    </submittedName>
</protein>
<reference evidence="9 10" key="1">
    <citation type="submission" date="2019-03" db="EMBL/GenBank/DDBJ databases">
        <title>Sequencing 25 genomes of Wallemia mellicola.</title>
        <authorList>
            <person name="Gostincar C."/>
        </authorList>
    </citation>
    <scope>NUCLEOTIDE SEQUENCE [LARGE SCALE GENOMIC DNA]</scope>
    <source>
        <strain evidence="7 11">EXF-1274</strain>
        <strain evidence="6 9">EXF-1277</strain>
        <strain evidence="8 12">EXF-757</strain>
        <strain evidence="5 10">EXF-8738</strain>
    </source>
</reference>
<keyword evidence="2" id="KW-0539">Nucleus</keyword>
<dbReference type="InterPro" id="IPR039883">
    <property type="entry name" value="Fcf2/DNTTIP2"/>
</dbReference>
<dbReference type="GO" id="GO:0003723">
    <property type="term" value="F:RNA binding"/>
    <property type="evidence" value="ECO:0007669"/>
    <property type="project" value="TreeGrafter"/>
</dbReference>
<dbReference type="AlphaFoldDB" id="A0A4T0QUF4"/>
<evidence type="ECO:0000313" key="9">
    <source>
        <dbReference type="Proteomes" id="UP000305362"/>
    </source>
</evidence>
<gene>
    <name evidence="8" type="ORF">E3Q01_03099</name>
    <name evidence="7" type="ORF">E3Q02_03027</name>
    <name evidence="6" type="ORF">E3Q03_02976</name>
    <name evidence="5" type="ORF">E3Q10_03112</name>
</gene>
<dbReference type="EMBL" id="SPRX01000041">
    <property type="protein sequence ID" value="TIC63818.1"/>
    <property type="molecule type" value="Genomic_DNA"/>
</dbReference>
<organism evidence="5 10">
    <name type="scientific">Wallemia mellicola</name>
    <dbReference type="NCBI Taxonomy" id="1708541"/>
    <lineage>
        <taxon>Eukaryota</taxon>
        <taxon>Fungi</taxon>
        <taxon>Dikarya</taxon>
        <taxon>Basidiomycota</taxon>
        <taxon>Wallemiomycotina</taxon>
        <taxon>Wallemiomycetes</taxon>
        <taxon>Wallemiales</taxon>
        <taxon>Wallemiaceae</taxon>
        <taxon>Wallemia</taxon>
    </lineage>
</organism>
<dbReference type="PANTHER" id="PTHR21686:SF12">
    <property type="entry name" value="DEOXYNUCLEOTIDYLTRANSFERASE TERMINAL-INTERACTING PROTEIN 2"/>
    <property type="match status" value="1"/>
</dbReference>
<feature type="compositionally biased region" description="Basic and acidic residues" evidence="3">
    <location>
        <begin position="103"/>
        <end position="113"/>
    </location>
</feature>
<evidence type="ECO:0000313" key="11">
    <source>
        <dbReference type="Proteomes" id="UP000309601"/>
    </source>
</evidence>
<feature type="region of interest" description="Disordered" evidence="3">
    <location>
        <begin position="13"/>
        <end position="38"/>
    </location>
</feature>
<feature type="compositionally biased region" description="Basic and acidic residues" evidence="3">
    <location>
        <begin position="150"/>
        <end position="164"/>
    </location>
</feature>
<dbReference type="Proteomes" id="UP000309601">
    <property type="component" value="Unassembled WGS sequence"/>
</dbReference>
<sequence>MIDNGIISSVFDYSESESYQSDSSSDSTSSVDDIQSQENLDSLLSKARTNLSSGNADNLELNEDVVRFDSLDDDDEKPIPRLTSKYNLDTLPALKPSQRRSQKAKENAPKSRQLELSAIEHQTRDALDNAAAAMSSRPAHDAGIRPSRKQMKEAREATTGKDWFDLPAPPAALLPEWKREAEALQLRNSLDPKRFYKGGSKLKLPKHFAIGRILPGRNAGDSLAEGAEDSKARRQARGFVNELLDDKTSQRYSKRKYSELQAERGQEYGQKKKAKETLKKMERKRR</sequence>
<comment type="subcellular location">
    <subcellularLocation>
        <location evidence="1">Nucleus</location>
        <location evidence="1">Nucleolus</location>
    </subcellularLocation>
</comment>
<feature type="compositionally biased region" description="Basic and acidic residues" evidence="3">
    <location>
        <begin position="256"/>
        <end position="280"/>
    </location>
</feature>
<proteinExistence type="predicted"/>
<evidence type="ECO:0000313" key="8">
    <source>
        <dbReference type="EMBL" id="TIC63818.1"/>
    </source>
</evidence>
<feature type="compositionally biased region" description="Low complexity" evidence="3">
    <location>
        <begin position="13"/>
        <end position="36"/>
    </location>
</feature>